<accession>A0A4P6YRI8</accession>
<comment type="cofactor">
    <cofactor evidence="6">
        <name>FMN</name>
        <dbReference type="ChEBI" id="CHEBI:58210"/>
    </cofactor>
    <text evidence="6">Binds 1 FMN per subunit.</text>
</comment>
<evidence type="ECO:0000256" key="5">
    <source>
        <dbReference type="ARBA" id="ARBA00048542"/>
    </source>
</evidence>
<dbReference type="RefSeq" id="WP_133362293.1">
    <property type="nucleotide sequence ID" value="NZ_CP037940.1"/>
</dbReference>
<comment type="subunit">
    <text evidence="6">Homodimer.</text>
</comment>
<evidence type="ECO:0000256" key="6">
    <source>
        <dbReference type="HAMAP-Rule" id="MF_01216"/>
    </source>
</evidence>
<keyword evidence="2 6" id="KW-0288">FMN</keyword>
<feature type="binding site" evidence="6">
    <location>
        <begin position="148"/>
        <end position="151"/>
    </location>
    <ligand>
        <name>FMN</name>
        <dbReference type="ChEBI" id="CHEBI:58210"/>
    </ligand>
</feature>
<dbReference type="Proteomes" id="UP000292886">
    <property type="component" value="Chromosome"/>
</dbReference>
<dbReference type="OrthoDB" id="9805013at2"/>
<dbReference type="SUPFAM" id="SSF52218">
    <property type="entry name" value="Flavoproteins"/>
    <property type="match status" value="1"/>
</dbReference>
<dbReference type="EC" id="1.7.1.17" evidence="6"/>
<comment type="catalytic activity">
    <reaction evidence="5">
        <text>N,N-dimethyl-1,4-phenylenediamine + anthranilate + 2 NAD(+) = 2-(4-dimethylaminophenyl)diazenylbenzoate + 2 NADH + 2 H(+)</text>
        <dbReference type="Rhea" id="RHEA:55872"/>
        <dbReference type="ChEBI" id="CHEBI:15378"/>
        <dbReference type="ChEBI" id="CHEBI:15783"/>
        <dbReference type="ChEBI" id="CHEBI:16567"/>
        <dbReference type="ChEBI" id="CHEBI:57540"/>
        <dbReference type="ChEBI" id="CHEBI:57945"/>
        <dbReference type="ChEBI" id="CHEBI:71579"/>
        <dbReference type="EC" id="1.7.1.17"/>
    </reaction>
    <physiologicalReaction direction="right-to-left" evidence="5">
        <dbReference type="Rhea" id="RHEA:55874"/>
    </physiologicalReaction>
</comment>
<reference evidence="9" key="1">
    <citation type="submission" date="2019-03" db="EMBL/GenBank/DDBJ databases">
        <title>Weissella sp. 26KH-42 Genome sequencing.</title>
        <authorList>
            <person name="Heo J."/>
            <person name="Kim S.-J."/>
            <person name="Kim J.-S."/>
            <person name="Hong S.-B."/>
            <person name="Kwon S.-W."/>
        </authorList>
    </citation>
    <scope>NUCLEOTIDE SEQUENCE [LARGE SCALE GENOMIC DNA]</scope>
    <source>
        <strain evidence="9">26KH-42</strain>
    </source>
</reference>
<keyword evidence="9" id="KW-1185">Reference proteome</keyword>
<evidence type="ECO:0000256" key="2">
    <source>
        <dbReference type="ARBA" id="ARBA00022643"/>
    </source>
</evidence>
<feature type="domain" description="Flavodoxin-like fold" evidence="7">
    <location>
        <begin position="2"/>
        <end position="210"/>
    </location>
</feature>
<comment type="function">
    <text evidence="6">Quinone reductase that provides resistance to thiol-specific stress caused by electrophilic quinones.</text>
</comment>
<sequence length="215" mass="23389">MKTLLYVDAHPLTAAESKTLQVADAFVAAWQTANPTGHIETLKLSEANIPTLDKDVFGTWLKQKKIGLGAPLAMSADENALLSQFNTLIDQFVNADVVVFANPMWNHFLPAILKQYLDDVLQAGVAFKYTAHGPVGLLSDKQIIHIQSAGGVYDHTSMRADFGDAYLQAMVEFIGLSIDDEYHTIFIEGADSNPAQRDAIITAAKTEAQNLAVTL</sequence>
<evidence type="ECO:0000256" key="3">
    <source>
        <dbReference type="ARBA" id="ARBA00023002"/>
    </source>
</evidence>
<dbReference type="InterPro" id="IPR029039">
    <property type="entry name" value="Flavoprotein-like_sf"/>
</dbReference>
<organism evidence="8 9">
    <name type="scientific">Periweissella cryptocerci</name>
    <dbReference type="NCBI Taxonomy" id="2506420"/>
    <lineage>
        <taxon>Bacteria</taxon>
        <taxon>Bacillati</taxon>
        <taxon>Bacillota</taxon>
        <taxon>Bacilli</taxon>
        <taxon>Lactobacillales</taxon>
        <taxon>Lactobacillaceae</taxon>
        <taxon>Periweissella</taxon>
    </lineage>
</organism>
<dbReference type="KEGG" id="wei:EQG49_01440"/>
<dbReference type="HAMAP" id="MF_01216">
    <property type="entry name" value="Azoreductase_type1"/>
    <property type="match status" value="1"/>
</dbReference>
<comment type="caution">
    <text evidence="6">Lacks conserved residue(s) required for the propagation of feature annotation.</text>
</comment>
<proteinExistence type="inferred from homology"/>
<dbReference type="InterPro" id="IPR003680">
    <property type="entry name" value="Flavodoxin_fold"/>
</dbReference>
<dbReference type="AlphaFoldDB" id="A0A4P6YRI8"/>
<dbReference type="EMBL" id="CP037940">
    <property type="protein sequence ID" value="QBO35213.1"/>
    <property type="molecule type" value="Genomic_DNA"/>
</dbReference>
<evidence type="ECO:0000256" key="1">
    <source>
        <dbReference type="ARBA" id="ARBA00022630"/>
    </source>
</evidence>
<keyword evidence="3 6" id="KW-0560">Oxidoreductase</keyword>
<comment type="catalytic activity">
    <reaction evidence="6">
        <text>2 a quinone + NADH + H(+) = 2 a 1,4-benzosemiquinone + NAD(+)</text>
        <dbReference type="Rhea" id="RHEA:65952"/>
        <dbReference type="ChEBI" id="CHEBI:15378"/>
        <dbReference type="ChEBI" id="CHEBI:57540"/>
        <dbReference type="ChEBI" id="CHEBI:57945"/>
        <dbReference type="ChEBI" id="CHEBI:132124"/>
        <dbReference type="ChEBI" id="CHEBI:134225"/>
    </reaction>
</comment>
<dbReference type="PANTHER" id="PTHR43741">
    <property type="entry name" value="FMN-DEPENDENT NADH-AZOREDUCTASE 1"/>
    <property type="match status" value="1"/>
</dbReference>
<comment type="function">
    <text evidence="6">Also exhibits azoreductase activity. Catalyzes the reductive cleavage of the azo bond in aromatic azo compounds to the corresponding amines.</text>
</comment>
<evidence type="ECO:0000259" key="7">
    <source>
        <dbReference type="Pfam" id="PF02525"/>
    </source>
</evidence>
<dbReference type="EC" id="1.6.5.-" evidence="6"/>
<dbReference type="GO" id="GO:0016652">
    <property type="term" value="F:oxidoreductase activity, acting on NAD(P)H as acceptor"/>
    <property type="evidence" value="ECO:0007669"/>
    <property type="project" value="UniProtKB-UniRule"/>
</dbReference>
<dbReference type="InterPro" id="IPR050104">
    <property type="entry name" value="FMN-dep_NADH:Q_OxRdtase_AzoR1"/>
</dbReference>
<dbReference type="InterPro" id="IPR023048">
    <property type="entry name" value="NADH:quinone_OxRdtase_FMN_depd"/>
</dbReference>
<evidence type="ECO:0000313" key="8">
    <source>
        <dbReference type="EMBL" id="QBO35213.1"/>
    </source>
</evidence>
<name>A0A4P6YRI8_9LACO</name>
<dbReference type="GO" id="GO:0016655">
    <property type="term" value="F:oxidoreductase activity, acting on NAD(P)H, quinone or similar compound as acceptor"/>
    <property type="evidence" value="ECO:0007669"/>
    <property type="project" value="InterPro"/>
</dbReference>
<keyword evidence="1 6" id="KW-0285">Flavoprotein</keyword>
<evidence type="ECO:0000256" key="4">
    <source>
        <dbReference type="ARBA" id="ARBA00023027"/>
    </source>
</evidence>
<dbReference type="Gene3D" id="3.40.50.360">
    <property type="match status" value="1"/>
</dbReference>
<dbReference type="Pfam" id="PF02525">
    <property type="entry name" value="Flavodoxin_2"/>
    <property type="match status" value="1"/>
</dbReference>
<comment type="similarity">
    <text evidence="6">Belongs to the azoreductase type 1 family.</text>
</comment>
<dbReference type="GO" id="GO:0010181">
    <property type="term" value="F:FMN binding"/>
    <property type="evidence" value="ECO:0007669"/>
    <property type="project" value="UniProtKB-UniRule"/>
</dbReference>
<evidence type="ECO:0000313" key="9">
    <source>
        <dbReference type="Proteomes" id="UP000292886"/>
    </source>
</evidence>
<protein>
    <recommendedName>
        <fullName evidence="6">FMN dependent NADH:quinone oxidoreductase</fullName>
        <ecNumber evidence="6">1.6.5.-</ecNumber>
    </recommendedName>
    <alternativeName>
        <fullName evidence="6">Azo-dye reductase</fullName>
    </alternativeName>
    <alternativeName>
        <fullName evidence="6">FMN-dependent NADH-azo compound oxidoreductase</fullName>
    </alternativeName>
    <alternativeName>
        <fullName evidence="6">FMN-dependent NADH-azoreductase</fullName>
        <ecNumber evidence="6">1.7.1.17</ecNumber>
    </alternativeName>
</protein>
<keyword evidence="4 6" id="KW-0520">NAD</keyword>
<gene>
    <name evidence="6" type="primary">azoR</name>
    <name evidence="8" type="ORF">EQG49_01440</name>
</gene>
<dbReference type="PANTHER" id="PTHR43741:SF7">
    <property type="entry name" value="FMN-DEPENDENT NADH:QUINONE OXIDOREDUCTASE"/>
    <property type="match status" value="1"/>
</dbReference>
<dbReference type="GO" id="GO:0009055">
    <property type="term" value="F:electron transfer activity"/>
    <property type="evidence" value="ECO:0007669"/>
    <property type="project" value="UniProtKB-UniRule"/>
</dbReference>